<proteinExistence type="predicted"/>
<evidence type="ECO:0000256" key="1">
    <source>
        <dbReference type="SAM" id="MobiDB-lite"/>
    </source>
</evidence>
<sequence length="413" mass="45353">MSSFDPCAAAKIDAILKRYTKDPYHSIPRVVIVAASSNEVLYAGSAGYEQLPPHPASPVQLAASPSIALDSVFDLWSATKLVAVVAILQLIEQGLVGVEDPAELFVPEAKNLKLFDKFEEDGKTPVLVELERPVTVEMLMTHTAGFTHSWHEDTKKVQEYYGVKGPTFDGATRESITKVPVFFAPGKHWNYGHSNDWLTLIVEKVSGLTLEEYFQQHIFKPLGITDLSFLPNPRIISLAHAPTPYTFHPGSTDNPEQNSGSSGLRGSAPSFLRILRAILNDGELDGARILKKETVPSMFEGHLSKDEEDRKVQMEAVRTFAEYCDPFAKAVGEGETDWGYGGMLTAIGGTNYPHGRGSHTLTWAGATGTHWIIDKKKDIAFVLFFNAFPFMSKPNAEAWAEIEPLLYSGAGKA</sequence>
<protein>
    <submittedName>
        <fullName evidence="3">Beta-lactamase/transpeptidase-like protein</fullName>
    </submittedName>
</protein>
<feature type="domain" description="Beta-lactamase-related" evidence="2">
    <location>
        <begin position="25"/>
        <end position="396"/>
    </location>
</feature>
<dbReference type="PANTHER" id="PTHR43283">
    <property type="entry name" value="BETA-LACTAMASE-RELATED"/>
    <property type="match status" value="1"/>
</dbReference>
<dbReference type="InterPro" id="IPR001466">
    <property type="entry name" value="Beta-lactam-related"/>
</dbReference>
<name>A0A1Y2F4H5_9BASI</name>
<evidence type="ECO:0000259" key="2">
    <source>
        <dbReference type="Pfam" id="PF00144"/>
    </source>
</evidence>
<evidence type="ECO:0000313" key="4">
    <source>
        <dbReference type="Proteomes" id="UP000193467"/>
    </source>
</evidence>
<dbReference type="OrthoDB" id="428260at2759"/>
<dbReference type="STRING" id="106004.A0A1Y2F4H5"/>
<dbReference type="AlphaFoldDB" id="A0A1Y2F4H5"/>
<dbReference type="PANTHER" id="PTHR43283:SF3">
    <property type="entry name" value="BETA-LACTAMASE FAMILY PROTEIN (AFU_ORTHOLOGUE AFUA_5G07500)"/>
    <property type="match status" value="1"/>
</dbReference>
<accession>A0A1Y2F4H5</accession>
<dbReference type="Gene3D" id="3.40.710.10">
    <property type="entry name" value="DD-peptidase/beta-lactamase superfamily"/>
    <property type="match status" value="1"/>
</dbReference>
<dbReference type="InParanoid" id="A0A1Y2F4H5"/>
<comment type="caution">
    <text evidence="3">The sequence shown here is derived from an EMBL/GenBank/DDBJ whole genome shotgun (WGS) entry which is preliminary data.</text>
</comment>
<dbReference type="InterPro" id="IPR012338">
    <property type="entry name" value="Beta-lactam/transpept-like"/>
</dbReference>
<dbReference type="Pfam" id="PF00144">
    <property type="entry name" value="Beta-lactamase"/>
    <property type="match status" value="1"/>
</dbReference>
<organism evidence="3 4">
    <name type="scientific">Leucosporidium creatinivorum</name>
    <dbReference type="NCBI Taxonomy" id="106004"/>
    <lineage>
        <taxon>Eukaryota</taxon>
        <taxon>Fungi</taxon>
        <taxon>Dikarya</taxon>
        <taxon>Basidiomycota</taxon>
        <taxon>Pucciniomycotina</taxon>
        <taxon>Microbotryomycetes</taxon>
        <taxon>Leucosporidiales</taxon>
        <taxon>Leucosporidium</taxon>
    </lineage>
</organism>
<dbReference type="SUPFAM" id="SSF56601">
    <property type="entry name" value="beta-lactamase/transpeptidase-like"/>
    <property type="match status" value="1"/>
</dbReference>
<reference evidence="3 4" key="1">
    <citation type="submission" date="2016-07" db="EMBL/GenBank/DDBJ databases">
        <title>Pervasive Adenine N6-methylation of Active Genes in Fungi.</title>
        <authorList>
            <consortium name="DOE Joint Genome Institute"/>
            <person name="Mondo S.J."/>
            <person name="Dannebaum R.O."/>
            <person name="Kuo R.C."/>
            <person name="Labutti K."/>
            <person name="Haridas S."/>
            <person name="Kuo A."/>
            <person name="Salamov A."/>
            <person name="Ahrendt S.R."/>
            <person name="Lipzen A."/>
            <person name="Sullivan W."/>
            <person name="Andreopoulos W.B."/>
            <person name="Clum A."/>
            <person name="Lindquist E."/>
            <person name="Daum C."/>
            <person name="Ramamoorthy G.K."/>
            <person name="Gryganskyi A."/>
            <person name="Culley D."/>
            <person name="Magnuson J.K."/>
            <person name="James T.Y."/>
            <person name="O'Malley M.A."/>
            <person name="Stajich J.E."/>
            <person name="Spatafora J.W."/>
            <person name="Visel A."/>
            <person name="Grigoriev I.V."/>
        </authorList>
    </citation>
    <scope>NUCLEOTIDE SEQUENCE [LARGE SCALE GENOMIC DNA]</scope>
    <source>
        <strain evidence="3 4">62-1032</strain>
    </source>
</reference>
<dbReference type="Proteomes" id="UP000193467">
    <property type="component" value="Unassembled WGS sequence"/>
</dbReference>
<dbReference type="EMBL" id="MCGR01000029">
    <property type="protein sequence ID" value="ORY78384.1"/>
    <property type="molecule type" value="Genomic_DNA"/>
</dbReference>
<gene>
    <name evidence="3" type="ORF">BCR35DRAFT_304979</name>
</gene>
<keyword evidence="4" id="KW-1185">Reference proteome</keyword>
<feature type="compositionally biased region" description="Polar residues" evidence="1">
    <location>
        <begin position="249"/>
        <end position="264"/>
    </location>
</feature>
<dbReference type="InterPro" id="IPR050789">
    <property type="entry name" value="Diverse_Enzym_Activities"/>
</dbReference>
<evidence type="ECO:0000313" key="3">
    <source>
        <dbReference type="EMBL" id="ORY78384.1"/>
    </source>
</evidence>
<feature type="region of interest" description="Disordered" evidence="1">
    <location>
        <begin position="246"/>
        <end position="265"/>
    </location>
</feature>